<sequence>MASGKKQELENFLSCINRKNIDKDVLDEIKNNDLIKQAKALDSIHLATANIYQEYSEEKIYLCTYDKNMQRIGLSLEFVV</sequence>
<dbReference type="EMBL" id="ATBP01002325">
    <property type="protein sequence ID" value="ETR65981.1"/>
    <property type="molecule type" value="Genomic_DNA"/>
</dbReference>
<dbReference type="AlphaFoldDB" id="A0A1V1NTT8"/>
<accession>A0A1V1NTT8</accession>
<protein>
    <recommendedName>
        <fullName evidence="3">PIN domain-containing protein</fullName>
    </recommendedName>
</protein>
<organism evidence="1 2">
    <name type="scientific">Candidatus Magnetoglobus multicellularis str. Araruama</name>
    <dbReference type="NCBI Taxonomy" id="890399"/>
    <lineage>
        <taxon>Bacteria</taxon>
        <taxon>Pseudomonadati</taxon>
        <taxon>Thermodesulfobacteriota</taxon>
        <taxon>Desulfobacteria</taxon>
        <taxon>Desulfobacterales</taxon>
        <taxon>Desulfobacteraceae</taxon>
        <taxon>Candidatus Magnetoglobus</taxon>
    </lineage>
</organism>
<comment type="caution">
    <text evidence="1">The sequence shown here is derived from an EMBL/GenBank/DDBJ whole genome shotgun (WGS) entry which is preliminary data.</text>
</comment>
<dbReference type="Proteomes" id="UP000189670">
    <property type="component" value="Unassembled WGS sequence"/>
</dbReference>
<proteinExistence type="predicted"/>
<evidence type="ECO:0000313" key="2">
    <source>
        <dbReference type="Proteomes" id="UP000189670"/>
    </source>
</evidence>
<gene>
    <name evidence="1" type="ORF">OMM_13417</name>
</gene>
<reference evidence="2" key="1">
    <citation type="submission" date="2012-11" db="EMBL/GenBank/DDBJ databases">
        <authorList>
            <person name="Lucero-Rivera Y.E."/>
            <person name="Tovar-Ramirez D."/>
        </authorList>
    </citation>
    <scope>NUCLEOTIDE SEQUENCE [LARGE SCALE GENOMIC DNA]</scope>
    <source>
        <strain evidence="2">Araruama</strain>
    </source>
</reference>
<evidence type="ECO:0000313" key="1">
    <source>
        <dbReference type="EMBL" id="ETR65981.1"/>
    </source>
</evidence>
<evidence type="ECO:0008006" key="3">
    <source>
        <dbReference type="Google" id="ProtNLM"/>
    </source>
</evidence>
<name>A0A1V1NTT8_9BACT</name>